<sequence>MVTIELEGEAKERYAIIRSYSYGEELNVLKVYELTKQKTNYVIKKYNTKEGFERESQMLKELNGAKNITQMVDYYPSQSIIVCECALYDLETFLSHQNDSQRHEEKGSIIKDIVSGLSELKKHNIVHTELAPKNIMYFQEKDGYTENWKLIDFDTACFAGSYYAKIKMNYSAPEVIRAHEEGIKIKADFTMDMFTFGLVLYFLEKGIFFA</sequence>
<feature type="domain" description="Protein kinase" evidence="1">
    <location>
        <begin position="14"/>
        <end position="210"/>
    </location>
</feature>
<accession>A0A397SFQ4</accession>
<name>A0A397SFQ4_9GLOM</name>
<dbReference type="SUPFAM" id="SSF56112">
    <property type="entry name" value="Protein kinase-like (PK-like)"/>
    <property type="match status" value="1"/>
</dbReference>
<dbReference type="EMBL" id="QKYT01000773">
    <property type="protein sequence ID" value="RIA81591.1"/>
    <property type="molecule type" value="Genomic_DNA"/>
</dbReference>
<reference evidence="2 3" key="1">
    <citation type="submission" date="2018-06" db="EMBL/GenBank/DDBJ databases">
        <title>Comparative genomics reveals the genomic features of Rhizophagus irregularis, R. cerebriforme, R. diaphanum and Gigaspora rosea, and their symbiotic lifestyle signature.</title>
        <authorList>
            <person name="Morin E."/>
            <person name="San Clemente H."/>
            <person name="Chen E.C.H."/>
            <person name="De La Providencia I."/>
            <person name="Hainaut M."/>
            <person name="Kuo A."/>
            <person name="Kohler A."/>
            <person name="Murat C."/>
            <person name="Tang N."/>
            <person name="Roy S."/>
            <person name="Loubradou J."/>
            <person name="Henrissat B."/>
            <person name="Grigoriev I.V."/>
            <person name="Corradi N."/>
            <person name="Roux C."/>
            <person name="Martin F.M."/>
        </authorList>
    </citation>
    <scope>NUCLEOTIDE SEQUENCE [LARGE SCALE GENOMIC DNA]</scope>
    <source>
        <strain evidence="2 3">DAOM 227022</strain>
    </source>
</reference>
<dbReference type="Gene3D" id="1.10.510.10">
    <property type="entry name" value="Transferase(Phosphotransferase) domain 1"/>
    <property type="match status" value="1"/>
</dbReference>
<dbReference type="InterPro" id="IPR011009">
    <property type="entry name" value="Kinase-like_dom_sf"/>
</dbReference>
<dbReference type="PANTHER" id="PTHR24347">
    <property type="entry name" value="SERINE/THREONINE-PROTEIN KINASE"/>
    <property type="match status" value="1"/>
</dbReference>
<dbReference type="GO" id="GO:0005524">
    <property type="term" value="F:ATP binding"/>
    <property type="evidence" value="ECO:0007669"/>
    <property type="project" value="InterPro"/>
</dbReference>
<protein>
    <submittedName>
        <fullName evidence="2">Kinase-like domain-containing protein</fullName>
    </submittedName>
</protein>
<dbReference type="Proteomes" id="UP000265703">
    <property type="component" value="Unassembled WGS sequence"/>
</dbReference>
<evidence type="ECO:0000313" key="2">
    <source>
        <dbReference type="EMBL" id="RIA81591.1"/>
    </source>
</evidence>
<evidence type="ECO:0000313" key="3">
    <source>
        <dbReference type="Proteomes" id="UP000265703"/>
    </source>
</evidence>
<proteinExistence type="predicted"/>
<dbReference type="InterPro" id="IPR000719">
    <property type="entry name" value="Prot_kinase_dom"/>
</dbReference>
<keyword evidence="3" id="KW-1185">Reference proteome</keyword>
<organism evidence="2 3">
    <name type="scientific">Glomus cerebriforme</name>
    <dbReference type="NCBI Taxonomy" id="658196"/>
    <lineage>
        <taxon>Eukaryota</taxon>
        <taxon>Fungi</taxon>
        <taxon>Fungi incertae sedis</taxon>
        <taxon>Mucoromycota</taxon>
        <taxon>Glomeromycotina</taxon>
        <taxon>Glomeromycetes</taxon>
        <taxon>Glomerales</taxon>
        <taxon>Glomeraceae</taxon>
        <taxon>Glomus</taxon>
    </lineage>
</organism>
<dbReference type="PROSITE" id="PS50011">
    <property type="entry name" value="PROTEIN_KINASE_DOM"/>
    <property type="match status" value="1"/>
</dbReference>
<dbReference type="SMART" id="SM00220">
    <property type="entry name" value="S_TKc"/>
    <property type="match status" value="1"/>
</dbReference>
<dbReference type="OrthoDB" id="2314558at2759"/>
<keyword evidence="2" id="KW-0808">Transferase</keyword>
<dbReference type="STRING" id="658196.A0A397SFQ4"/>
<dbReference type="Pfam" id="PF00069">
    <property type="entry name" value="Pkinase"/>
    <property type="match status" value="1"/>
</dbReference>
<dbReference type="AlphaFoldDB" id="A0A397SFQ4"/>
<comment type="caution">
    <text evidence="2">The sequence shown here is derived from an EMBL/GenBank/DDBJ whole genome shotgun (WGS) entry which is preliminary data.</text>
</comment>
<dbReference type="GO" id="GO:0004672">
    <property type="term" value="F:protein kinase activity"/>
    <property type="evidence" value="ECO:0007669"/>
    <property type="project" value="InterPro"/>
</dbReference>
<gene>
    <name evidence="2" type="ORF">C1645_744415</name>
</gene>
<evidence type="ECO:0000259" key="1">
    <source>
        <dbReference type="PROSITE" id="PS50011"/>
    </source>
</evidence>
<keyword evidence="2" id="KW-0418">Kinase</keyword>